<reference evidence="2 3" key="1">
    <citation type="submission" date="2020-05" db="EMBL/GenBank/DDBJ databases">
        <title>Actinomadura verrucosospora NRRL-B18236 (PFL_A860) Genome sequencing and assembly.</title>
        <authorList>
            <person name="Samborskyy M."/>
        </authorList>
    </citation>
    <scope>NUCLEOTIDE SEQUENCE [LARGE SCALE GENOMIC DNA]</scope>
    <source>
        <strain evidence="2 3">NRRL:B18236</strain>
    </source>
</reference>
<proteinExistence type="predicted"/>
<gene>
    <name evidence="2" type="ORF">ACTIVE_3330</name>
</gene>
<name>A0A7D3VY75_ACTVE</name>
<dbReference type="InterPro" id="IPR010982">
    <property type="entry name" value="Lambda_DNA-bd_dom_sf"/>
</dbReference>
<dbReference type="Proteomes" id="UP000501240">
    <property type="component" value="Chromosome"/>
</dbReference>
<protein>
    <submittedName>
        <fullName evidence="2">XRE family transcriptional regulator</fullName>
    </submittedName>
</protein>
<organism evidence="2 3">
    <name type="scientific">Actinomadura verrucosospora</name>
    <dbReference type="NCBI Taxonomy" id="46165"/>
    <lineage>
        <taxon>Bacteria</taxon>
        <taxon>Bacillati</taxon>
        <taxon>Actinomycetota</taxon>
        <taxon>Actinomycetes</taxon>
        <taxon>Streptosporangiales</taxon>
        <taxon>Thermomonosporaceae</taxon>
        <taxon>Actinomadura</taxon>
    </lineage>
</organism>
<dbReference type="SUPFAM" id="SSF47413">
    <property type="entry name" value="lambda repressor-like DNA-binding domains"/>
    <property type="match status" value="1"/>
</dbReference>
<dbReference type="GO" id="GO:0003677">
    <property type="term" value="F:DNA binding"/>
    <property type="evidence" value="ECO:0007669"/>
    <property type="project" value="InterPro"/>
</dbReference>
<dbReference type="RefSeq" id="WP_173095921.1">
    <property type="nucleotide sequence ID" value="NZ_CP053892.1"/>
</dbReference>
<accession>A0A7D3VY75</accession>
<evidence type="ECO:0000313" key="3">
    <source>
        <dbReference type="Proteomes" id="UP000501240"/>
    </source>
</evidence>
<sequence length="284" mass="31113">MDADDSYGATIAKRRLAALLAALRAGRGLTAAQVCARLDWGRGKLGRFEMNRWKRPELSDIRDLLRLYEVDGRTRERVVRLAVLARRRAWWRDYGDVFGTEYPGFENDARRIEVYAPLAVPPLLQTPAYAAAHASRLSRSAAWSARMVQATLNRQRILCRAGRSAPRVTAVVTEAALLYRWGGPGDRRAQLCRLIELAGRPNVEVRLHAFEAGPHPAPPAPLCRLLFTADDPALLFVDAGHATALVADPGEAAAQAADLAATLAGACSPEETLLRLTEMINSVD</sequence>
<evidence type="ECO:0000259" key="1">
    <source>
        <dbReference type="Pfam" id="PF19054"/>
    </source>
</evidence>
<dbReference type="EMBL" id="CP053892">
    <property type="protein sequence ID" value="QKG21692.1"/>
    <property type="molecule type" value="Genomic_DNA"/>
</dbReference>
<dbReference type="InterPro" id="IPR043917">
    <property type="entry name" value="DUF5753"/>
</dbReference>
<dbReference type="Pfam" id="PF13560">
    <property type="entry name" value="HTH_31"/>
    <property type="match status" value="1"/>
</dbReference>
<keyword evidence="3" id="KW-1185">Reference proteome</keyword>
<dbReference type="Pfam" id="PF19054">
    <property type="entry name" value="DUF5753"/>
    <property type="match status" value="1"/>
</dbReference>
<evidence type="ECO:0000313" key="2">
    <source>
        <dbReference type="EMBL" id="QKG21692.1"/>
    </source>
</evidence>
<feature type="domain" description="DUF5753" evidence="1">
    <location>
        <begin position="103"/>
        <end position="277"/>
    </location>
</feature>
<dbReference type="AlphaFoldDB" id="A0A7D3VY75"/>